<evidence type="ECO:0000313" key="3">
    <source>
        <dbReference type="EMBL" id="CAL1578760.1"/>
    </source>
</evidence>
<dbReference type="AlphaFoldDB" id="A0AAV2JSS4"/>
<name>A0AAV2JSS4_KNICA</name>
<keyword evidence="2" id="KW-0472">Membrane</keyword>
<evidence type="ECO:0000313" key="4">
    <source>
        <dbReference type="Proteomes" id="UP001497482"/>
    </source>
</evidence>
<evidence type="ECO:0000256" key="1">
    <source>
        <dbReference type="SAM" id="MobiDB-lite"/>
    </source>
</evidence>
<gene>
    <name evidence="3" type="ORF">KC01_LOCUS9876</name>
</gene>
<accession>A0AAV2JSS4</accession>
<reference evidence="3 4" key="1">
    <citation type="submission" date="2024-04" db="EMBL/GenBank/DDBJ databases">
        <authorList>
            <person name="Waldvogel A.-M."/>
            <person name="Schoenle A."/>
        </authorList>
    </citation>
    <scope>NUCLEOTIDE SEQUENCE [LARGE SCALE GENOMIC DNA]</scope>
</reference>
<keyword evidence="2" id="KW-0812">Transmembrane</keyword>
<proteinExistence type="predicted"/>
<protein>
    <submittedName>
        <fullName evidence="3">Uncharacterized protein</fullName>
    </submittedName>
</protein>
<organism evidence="3 4">
    <name type="scientific">Knipowitschia caucasica</name>
    <name type="common">Caucasian dwarf goby</name>
    <name type="synonym">Pomatoschistus caucasicus</name>
    <dbReference type="NCBI Taxonomy" id="637954"/>
    <lineage>
        <taxon>Eukaryota</taxon>
        <taxon>Metazoa</taxon>
        <taxon>Chordata</taxon>
        <taxon>Craniata</taxon>
        <taxon>Vertebrata</taxon>
        <taxon>Euteleostomi</taxon>
        <taxon>Actinopterygii</taxon>
        <taxon>Neopterygii</taxon>
        <taxon>Teleostei</taxon>
        <taxon>Neoteleostei</taxon>
        <taxon>Acanthomorphata</taxon>
        <taxon>Gobiaria</taxon>
        <taxon>Gobiiformes</taxon>
        <taxon>Gobioidei</taxon>
        <taxon>Gobiidae</taxon>
        <taxon>Gobiinae</taxon>
        <taxon>Knipowitschia</taxon>
    </lineage>
</organism>
<feature type="compositionally biased region" description="Basic and acidic residues" evidence="1">
    <location>
        <begin position="146"/>
        <end position="261"/>
    </location>
</feature>
<feature type="region of interest" description="Disordered" evidence="1">
    <location>
        <begin position="1"/>
        <end position="26"/>
    </location>
</feature>
<evidence type="ECO:0000256" key="2">
    <source>
        <dbReference type="SAM" id="Phobius"/>
    </source>
</evidence>
<dbReference type="Proteomes" id="UP001497482">
    <property type="component" value="Chromosome 13"/>
</dbReference>
<dbReference type="InterPro" id="IPR039352">
    <property type="entry name" value="BEAN1"/>
</dbReference>
<keyword evidence="4" id="KW-1185">Reference proteome</keyword>
<feature type="region of interest" description="Disordered" evidence="1">
    <location>
        <begin position="139"/>
        <end position="261"/>
    </location>
</feature>
<sequence>MRSILEGGGGGGGGGGEKVGGGGGGGGGGLPPHCTCDSIQSVTPLCAQRLKSPDPTVLTLHVSHSSSHVSLFFTSASSNQSLGDYPECRREREAAGEASLLVSPLVVAGIVIGLVLFLSCITIIIGSFRKSSHLHLRASYGEEEERGGRGGEGRRRKKGEGGEGRRRWTREEEEKRGRGGGEGRRRRRGKEEVEKGGGGEGGRRRWRREEEEKGEGGGGEERRRRRGKEEVEKGGGKEEKRGRGGGEGRREGGEKRERRLS</sequence>
<dbReference type="EMBL" id="OZ035835">
    <property type="protein sequence ID" value="CAL1578760.1"/>
    <property type="molecule type" value="Genomic_DNA"/>
</dbReference>
<feature type="transmembrane region" description="Helical" evidence="2">
    <location>
        <begin position="105"/>
        <end position="128"/>
    </location>
</feature>
<dbReference type="PANTHER" id="PTHR36464:SF1">
    <property type="entry name" value="PROTEIN BEAN1"/>
    <property type="match status" value="1"/>
</dbReference>
<dbReference type="PANTHER" id="PTHR36464">
    <property type="entry name" value="PROTEIN BEAN1"/>
    <property type="match status" value="1"/>
</dbReference>
<keyword evidence="2" id="KW-1133">Transmembrane helix</keyword>